<dbReference type="PANTHER" id="PTHR46599">
    <property type="entry name" value="PIGGYBAC TRANSPOSABLE ELEMENT-DERIVED PROTEIN 4"/>
    <property type="match status" value="1"/>
</dbReference>
<evidence type="ECO:0008006" key="3">
    <source>
        <dbReference type="Google" id="ProtNLM"/>
    </source>
</evidence>
<dbReference type="STRING" id="4795.A0A225W0A4"/>
<proteinExistence type="predicted"/>
<evidence type="ECO:0000313" key="2">
    <source>
        <dbReference type="Proteomes" id="UP000198211"/>
    </source>
</evidence>
<reference evidence="2" key="1">
    <citation type="submission" date="2017-03" db="EMBL/GenBank/DDBJ databases">
        <title>Phytopthora megakarya and P. palmivora, two closely related causual agents of cacao black pod achieved similar genome size and gene model numbers by different mechanisms.</title>
        <authorList>
            <person name="Ali S."/>
            <person name="Shao J."/>
            <person name="Larry D.J."/>
            <person name="Kronmiller B."/>
            <person name="Shen D."/>
            <person name="Strem M.D."/>
            <person name="Melnick R.L."/>
            <person name="Guiltinan M.J."/>
            <person name="Tyler B.M."/>
            <person name="Meinhardt L.W."/>
            <person name="Bailey B.A."/>
        </authorList>
    </citation>
    <scope>NUCLEOTIDE SEQUENCE [LARGE SCALE GENOMIC DNA]</scope>
    <source>
        <strain evidence="2">zdho120</strain>
    </source>
</reference>
<protein>
    <recommendedName>
        <fullName evidence="3">PiggyBac transposable element-derived protein domain-containing protein</fullName>
    </recommendedName>
</protein>
<dbReference type="OrthoDB" id="117306at2759"/>
<comment type="caution">
    <text evidence="1">The sequence shown here is derived from an EMBL/GenBank/DDBJ whole genome shotgun (WGS) entry which is preliminary data.</text>
</comment>
<sequence length="151" mass="17432">MVPPQGTIKLAENKRFPNILAAMWMNQNQKVQMLSSGGSRKRINGEVKYLPAPSFVVDYHSSMGDVGVHDQFQMQRYSVQHVNKSLKYYKTKFLGLWDMATVNAYIVHHHYKNVNIPSIFNFVKNYSSNVLLWIQTSVYRTRGKAMLTKST</sequence>
<accession>A0A225W0A4</accession>
<organism evidence="1 2">
    <name type="scientific">Phytophthora megakarya</name>
    <dbReference type="NCBI Taxonomy" id="4795"/>
    <lineage>
        <taxon>Eukaryota</taxon>
        <taxon>Sar</taxon>
        <taxon>Stramenopiles</taxon>
        <taxon>Oomycota</taxon>
        <taxon>Peronosporomycetes</taxon>
        <taxon>Peronosporales</taxon>
        <taxon>Peronosporaceae</taxon>
        <taxon>Phytophthora</taxon>
    </lineage>
</organism>
<evidence type="ECO:0000313" key="1">
    <source>
        <dbReference type="EMBL" id="OWZ10639.1"/>
    </source>
</evidence>
<dbReference type="Proteomes" id="UP000198211">
    <property type="component" value="Unassembled WGS sequence"/>
</dbReference>
<dbReference type="PANTHER" id="PTHR46599:SF3">
    <property type="entry name" value="PIGGYBAC TRANSPOSABLE ELEMENT-DERIVED PROTEIN 4"/>
    <property type="match status" value="1"/>
</dbReference>
<keyword evidence="2" id="KW-1185">Reference proteome</keyword>
<dbReference type="EMBL" id="NBNE01002383">
    <property type="protein sequence ID" value="OWZ10639.1"/>
    <property type="molecule type" value="Genomic_DNA"/>
</dbReference>
<dbReference type="AlphaFoldDB" id="A0A225W0A4"/>
<gene>
    <name evidence="1" type="ORF">PHMEG_00016476</name>
</gene>
<name>A0A225W0A4_9STRA</name>